<dbReference type="InterPro" id="IPR012461">
    <property type="entry name" value="SACK1"/>
</dbReference>
<evidence type="ECO:0000259" key="2">
    <source>
        <dbReference type="Pfam" id="PF07894"/>
    </source>
</evidence>
<protein>
    <recommendedName>
        <fullName evidence="2">Scaffolding anchor of CK1 domain-containing protein</fullName>
    </recommendedName>
</protein>
<dbReference type="PANTHER" id="PTHR16181:SF29">
    <property type="entry name" value="PROTEIN FAM83A-RELATED"/>
    <property type="match status" value="1"/>
</dbReference>
<dbReference type="EMBL" id="JAMKFB020000011">
    <property type="protein sequence ID" value="KAL0180729.1"/>
    <property type="molecule type" value="Genomic_DNA"/>
</dbReference>
<dbReference type="AlphaFoldDB" id="A0ABD0Q3J6"/>
<feature type="domain" description="Scaffolding anchor of CK1" evidence="2">
    <location>
        <begin position="17"/>
        <end position="156"/>
    </location>
</feature>
<dbReference type="Proteomes" id="UP001529510">
    <property type="component" value="Unassembled WGS sequence"/>
</dbReference>
<name>A0ABD0Q3J6_CIRMR</name>
<organism evidence="3 4">
    <name type="scientific">Cirrhinus mrigala</name>
    <name type="common">Mrigala</name>
    <dbReference type="NCBI Taxonomy" id="683832"/>
    <lineage>
        <taxon>Eukaryota</taxon>
        <taxon>Metazoa</taxon>
        <taxon>Chordata</taxon>
        <taxon>Craniata</taxon>
        <taxon>Vertebrata</taxon>
        <taxon>Euteleostomi</taxon>
        <taxon>Actinopterygii</taxon>
        <taxon>Neopterygii</taxon>
        <taxon>Teleostei</taxon>
        <taxon>Ostariophysi</taxon>
        <taxon>Cypriniformes</taxon>
        <taxon>Cyprinidae</taxon>
        <taxon>Labeoninae</taxon>
        <taxon>Labeonini</taxon>
        <taxon>Cirrhinus</taxon>
    </lineage>
</organism>
<dbReference type="Pfam" id="PF07894">
    <property type="entry name" value="SACK1"/>
    <property type="match status" value="1"/>
</dbReference>
<evidence type="ECO:0000256" key="1">
    <source>
        <dbReference type="ARBA" id="ARBA00006937"/>
    </source>
</evidence>
<reference evidence="3 4" key="1">
    <citation type="submission" date="2024-05" db="EMBL/GenBank/DDBJ databases">
        <title>Genome sequencing and assembly of Indian major carp, Cirrhinus mrigala (Hamilton, 1822).</title>
        <authorList>
            <person name="Mohindra V."/>
            <person name="Chowdhury L.M."/>
            <person name="Lal K."/>
            <person name="Jena J.K."/>
        </authorList>
    </citation>
    <scope>NUCLEOTIDE SEQUENCE [LARGE SCALE GENOMIC DNA]</scope>
    <source>
        <strain evidence="3">CM1030</strain>
        <tissue evidence="3">Blood</tissue>
    </source>
</reference>
<dbReference type="InterPro" id="IPR050944">
    <property type="entry name" value="FAM83"/>
</dbReference>
<evidence type="ECO:0000313" key="4">
    <source>
        <dbReference type="Proteomes" id="UP001529510"/>
    </source>
</evidence>
<accession>A0ABD0Q3J6</accession>
<evidence type="ECO:0000313" key="3">
    <source>
        <dbReference type="EMBL" id="KAL0180729.1"/>
    </source>
</evidence>
<feature type="non-terminal residue" evidence="3">
    <location>
        <position position="156"/>
    </location>
</feature>
<sequence length="156" mass="17545">MSNSQEQSLNENVVFTALTESSPNFLHCEEERYCVESLVSSGSEAFYSKLHQEQIRSFLSPSEVNQIAKWTEDYHQSDAVLEDGNGEVEVGSDGEDFSGHYFPTESDTPAPCLELGWPEKTIWMDMGQIHVYTNPPAEQAPSIREVLRRLIQGATK</sequence>
<proteinExistence type="inferred from homology"/>
<keyword evidence="4" id="KW-1185">Reference proteome</keyword>
<comment type="caution">
    <text evidence="3">The sequence shown here is derived from an EMBL/GenBank/DDBJ whole genome shotgun (WGS) entry which is preliminary data.</text>
</comment>
<comment type="similarity">
    <text evidence="1">Belongs to the FAM83 family.</text>
</comment>
<dbReference type="PANTHER" id="PTHR16181">
    <property type="entry name" value="PROTEIN FAM83A-RELATED"/>
    <property type="match status" value="1"/>
</dbReference>
<gene>
    <name evidence="3" type="ORF">M9458_023135</name>
</gene>